<feature type="transmembrane region" description="Helical" evidence="1">
    <location>
        <begin position="237"/>
        <end position="258"/>
    </location>
</feature>
<keyword evidence="1" id="KW-0812">Transmembrane</keyword>
<keyword evidence="1" id="KW-1133">Transmembrane helix</keyword>
<feature type="transmembrane region" description="Helical" evidence="1">
    <location>
        <begin position="334"/>
        <end position="355"/>
    </location>
</feature>
<gene>
    <name evidence="2" type="ORF">A3B81_01605</name>
</gene>
<feature type="transmembrane region" description="Helical" evidence="1">
    <location>
        <begin position="12"/>
        <end position="31"/>
    </location>
</feature>
<dbReference type="EMBL" id="MFTA01000057">
    <property type="protein sequence ID" value="OGI51446.1"/>
    <property type="molecule type" value="Genomic_DNA"/>
</dbReference>
<evidence type="ECO:0000313" key="3">
    <source>
        <dbReference type="Proteomes" id="UP000179362"/>
    </source>
</evidence>
<dbReference type="Proteomes" id="UP000179362">
    <property type="component" value="Unassembled WGS sequence"/>
</dbReference>
<dbReference type="AlphaFoldDB" id="A0A1F6U260"/>
<feature type="transmembrane region" description="Helical" evidence="1">
    <location>
        <begin position="304"/>
        <end position="322"/>
    </location>
</feature>
<organism evidence="2 3">
    <name type="scientific">Candidatus Muproteobacteria bacterium RIFCSPHIGHO2_02_FULL_65_16</name>
    <dbReference type="NCBI Taxonomy" id="1817766"/>
    <lineage>
        <taxon>Bacteria</taxon>
        <taxon>Pseudomonadati</taxon>
        <taxon>Pseudomonadota</taxon>
        <taxon>Candidatus Muproteobacteria</taxon>
    </lineage>
</organism>
<evidence type="ECO:0000256" key="1">
    <source>
        <dbReference type="SAM" id="Phobius"/>
    </source>
</evidence>
<feature type="transmembrane region" description="Helical" evidence="1">
    <location>
        <begin position="98"/>
        <end position="117"/>
    </location>
</feature>
<feature type="transmembrane region" description="Helical" evidence="1">
    <location>
        <begin position="181"/>
        <end position="200"/>
    </location>
</feature>
<feature type="transmembrane region" description="Helical" evidence="1">
    <location>
        <begin position="150"/>
        <end position="169"/>
    </location>
</feature>
<sequence>MVNGDLRPVYRLPLLILGFLALGLGVGAGLARLGWNFPLPSPTLLPLHGPLMISGFLGTLISLERAVALGRLWAYCASLLTALGGAALIAGAPVAAGAGLMTAGSAVLVIASLSVYLRQRAIFTATLALGAASWLAGNALWLGGLPVPEVAPWWAGFLVLTIAGERLELSRFLPPSRAAQRLFAAIVASLLAANMLTHIAPGVGRQLLAVALLALTLWLSRYDIARRTVKESGLTRFIAVALLAAYVWLGAGALIGLLSGGMFTGSNYDATLHAVLLGFVFSMIFGHAPIILPAVTRFAVAYHPAFYIHLALLHISVALRLAGDLWGDGGLRGLAGLLNAGAILVFVLNTICGVVRGVRAGRRVA</sequence>
<feature type="transmembrane region" description="Helical" evidence="1">
    <location>
        <begin position="122"/>
        <end position="144"/>
    </location>
</feature>
<protein>
    <submittedName>
        <fullName evidence="2">Uncharacterized protein</fullName>
    </submittedName>
</protein>
<accession>A0A1F6U260</accession>
<feature type="transmembrane region" description="Helical" evidence="1">
    <location>
        <begin position="206"/>
        <end position="225"/>
    </location>
</feature>
<feature type="transmembrane region" description="Helical" evidence="1">
    <location>
        <begin position="270"/>
        <end position="292"/>
    </location>
</feature>
<feature type="transmembrane region" description="Helical" evidence="1">
    <location>
        <begin position="43"/>
        <end position="63"/>
    </location>
</feature>
<comment type="caution">
    <text evidence="2">The sequence shown here is derived from an EMBL/GenBank/DDBJ whole genome shotgun (WGS) entry which is preliminary data.</text>
</comment>
<reference evidence="2 3" key="1">
    <citation type="journal article" date="2016" name="Nat. Commun.">
        <title>Thousands of microbial genomes shed light on interconnected biogeochemical processes in an aquifer system.</title>
        <authorList>
            <person name="Anantharaman K."/>
            <person name="Brown C.T."/>
            <person name="Hug L.A."/>
            <person name="Sharon I."/>
            <person name="Castelle C.J."/>
            <person name="Probst A.J."/>
            <person name="Thomas B.C."/>
            <person name="Singh A."/>
            <person name="Wilkins M.J."/>
            <person name="Karaoz U."/>
            <person name="Brodie E.L."/>
            <person name="Williams K.H."/>
            <person name="Hubbard S.S."/>
            <person name="Banfield J.F."/>
        </authorList>
    </citation>
    <scope>NUCLEOTIDE SEQUENCE [LARGE SCALE GENOMIC DNA]</scope>
</reference>
<proteinExistence type="predicted"/>
<feature type="transmembrane region" description="Helical" evidence="1">
    <location>
        <begin position="72"/>
        <end position="92"/>
    </location>
</feature>
<keyword evidence="1" id="KW-0472">Membrane</keyword>
<evidence type="ECO:0000313" key="2">
    <source>
        <dbReference type="EMBL" id="OGI51446.1"/>
    </source>
</evidence>
<name>A0A1F6U260_9PROT</name>